<dbReference type="SFLD" id="SFLDG01067">
    <property type="entry name" value="SPASM/twitch_domain_containing"/>
    <property type="match status" value="1"/>
</dbReference>
<dbReference type="InterPro" id="IPR007197">
    <property type="entry name" value="rSAM"/>
</dbReference>
<dbReference type="SUPFAM" id="SSF102114">
    <property type="entry name" value="Radical SAM enzymes"/>
    <property type="match status" value="1"/>
</dbReference>
<dbReference type="Gene3D" id="3.20.20.70">
    <property type="entry name" value="Aldolase class I"/>
    <property type="match status" value="1"/>
</dbReference>
<comment type="caution">
    <text evidence="6">The sequence shown here is derived from an EMBL/GenBank/DDBJ whole genome shotgun (WGS) entry which is preliminary data.</text>
</comment>
<dbReference type="AlphaFoldDB" id="A0A4U5X5U7"/>
<name>A0A4U5X5U7_STRGB</name>
<evidence type="ECO:0000256" key="1">
    <source>
        <dbReference type="ARBA" id="ARBA00022691"/>
    </source>
</evidence>
<gene>
    <name evidence="6" type="ORF">E4U92_06435</name>
</gene>
<organism evidence="6 7">
    <name type="scientific">Streptomyces galbus</name>
    <dbReference type="NCBI Taxonomy" id="33898"/>
    <lineage>
        <taxon>Bacteria</taxon>
        <taxon>Bacillati</taxon>
        <taxon>Actinomycetota</taxon>
        <taxon>Actinomycetes</taxon>
        <taxon>Kitasatosporales</taxon>
        <taxon>Streptomycetaceae</taxon>
        <taxon>Streptomyces</taxon>
    </lineage>
</organism>
<dbReference type="Pfam" id="PF04055">
    <property type="entry name" value="Radical_SAM"/>
    <property type="match status" value="1"/>
</dbReference>
<dbReference type="SFLD" id="SFLDG01072">
    <property type="entry name" value="dehydrogenase_like"/>
    <property type="match status" value="1"/>
</dbReference>
<dbReference type="PANTHER" id="PTHR43273">
    <property type="entry name" value="ANAEROBIC SULFATASE-MATURATING ENZYME HOMOLOG ASLB-RELATED"/>
    <property type="match status" value="1"/>
</dbReference>
<dbReference type="GO" id="GO:0016491">
    <property type="term" value="F:oxidoreductase activity"/>
    <property type="evidence" value="ECO:0007669"/>
    <property type="project" value="InterPro"/>
</dbReference>
<dbReference type="CDD" id="cd01335">
    <property type="entry name" value="Radical_SAM"/>
    <property type="match status" value="1"/>
</dbReference>
<dbReference type="PROSITE" id="PS51918">
    <property type="entry name" value="RADICAL_SAM"/>
    <property type="match status" value="1"/>
</dbReference>
<dbReference type="SFLD" id="SFLDG01386">
    <property type="entry name" value="main_SPASM_domain-containing"/>
    <property type="match status" value="1"/>
</dbReference>
<keyword evidence="3" id="KW-0408">Iron</keyword>
<evidence type="ECO:0000313" key="7">
    <source>
        <dbReference type="Proteomes" id="UP000308632"/>
    </source>
</evidence>
<evidence type="ECO:0000313" key="6">
    <source>
        <dbReference type="EMBL" id="TKT10558.1"/>
    </source>
</evidence>
<dbReference type="InterPro" id="IPR058240">
    <property type="entry name" value="rSAM_sf"/>
</dbReference>
<keyword evidence="2" id="KW-0479">Metal-binding</keyword>
<dbReference type="GO" id="GO:0046872">
    <property type="term" value="F:metal ion binding"/>
    <property type="evidence" value="ECO:0007669"/>
    <property type="project" value="UniProtKB-KW"/>
</dbReference>
<reference evidence="6 7" key="1">
    <citation type="submission" date="2019-04" db="EMBL/GenBank/DDBJ databases">
        <title>Streptomyces lasaliensis sp.nov., an Actinomycete isolated from soil which produces the polyether antibiotic lasalocid.</title>
        <authorList>
            <person name="Erwin G."/>
            <person name="Haber C."/>
        </authorList>
    </citation>
    <scope>NUCLEOTIDE SEQUENCE [LARGE SCALE GENOMIC DNA]</scope>
    <source>
        <strain evidence="6 7">DSM 40089</strain>
    </source>
</reference>
<proteinExistence type="predicted"/>
<accession>A0A4U5X5U7</accession>
<dbReference type="SFLD" id="SFLDS00029">
    <property type="entry name" value="Radical_SAM"/>
    <property type="match status" value="1"/>
</dbReference>
<dbReference type="InterPro" id="IPR013785">
    <property type="entry name" value="Aldolase_TIM"/>
</dbReference>
<evidence type="ECO:0000256" key="4">
    <source>
        <dbReference type="ARBA" id="ARBA00023014"/>
    </source>
</evidence>
<dbReference type="PANTHER" id="PTHR43273:SF8">
    <property type="entry name" value="RADICAL SAM DOMAIN PROTEIN"/>
    <property type="match status" value="1"/>
</dbReference>
<dbReference type="EMBL" id="SZPR01000008">
    <property type="protein sequence ID" value="TKT10558.1"/>
    <property type="molecule type" value="Genomic_DNA"/>
</dbReference>
<dbReference type="Proteomes" id="UP000308632">
    <property type="component" value="Unassembled WGS sequence"/>
</dbReference>
<keyword evidence="4" id="KW-0411">Iron-sulfur</keyword>
<evidence type="ECO:0000256" key="3">
    <source>
        <dbReference type="ARBA" id="ARBA00023004"/>
    </source>
</evidence>
<keyword evidence="1" id="KW-0949">S-adenosyl-L-methionine</keyword>
<evidence type="ECO:0000259" key="5">
    <source>
        <dbReference type="PROSITE" id="PS51918"/>
    </source>
</evidence>
<dbReference type="InterPro" id="IPR023867">
    <property type="entry name" value="Sulphatase_maturase_rSAM"/>
</dbReference>
<feature type="domain" description="Radical SAM core" evidence="5">
    <location>
        <begin position="6"/>
        <end position="218"/>
    </location>
</feature>
<sequence length="384" mass="42470">MELKLPAPGETILAMLKLPGEMCNINCHYCYERRKPYPNALMLKPEVLRKFLALCGGRPLAVELHGGEPLLIGRRKMGDLFAELRGYEGPVTVSMQTNGILLNEAWLDFFDREWPDIEIGISLDGDEEGNAHRVDFRDRPTYRKVTKALEMMAARGRDVGVIVVVTRRILGRAADVLDSLSKFEAVKVVKLSGCLDFNVKTKDYRTPNRTSLQILNPDGVGMPGWATTPDEYADFLIEAFDHWSATRSYGAYVLEPFFSVIRSLSGLPTSYTSFSDRKEPFVVTLYPDGRIGSSDELSMPGALLGSVDTASGMDELLTLDSNPGLRRDLSALLDKCAGCSHEASCRGGALPDRLRFEGTGFEEQYCDHRRKVIDHVAAALPAAA</sequence>
<dbReference type="RefSeq" id="WP_137299264.1">
    <property type="nucleotide sequence ID" value="NZ_BMVD01000001.1"/>
</dbReference>
<protein>
    <submittedName>
        <fullName evidence="6">Radical SAM protein</fullName>
    </submittedName>
</protein>
<dbReference type="GO" id="GO:0051536">
    <property type="term" value="F:iron-sulfur cluster binding"/>
    <property type="evidence" value="ECO:0007669"/>
    <property type="project" value="UniProtKB-KW"/>
</dbReference>
<evidence type="ECO:0000256" key="2">
    <source>
        <dbReference type="ARBA" id="ARBA00022723"/>
    </source>
</evidence>